<dbReference type="InterPro" id="IPR014906">
    <property type="entry name" value="PRP4-like"/>
</dbReference>
<keyword evidence="1 3" id="KW-0853">WD repeat</keyword>
<dbReference type="EMBL" id="JAGTXO010000002">
    <property type="protein sequence ID" value="KAG8470053.1"/>
    <property type="molecule type" value="Genomic_DNA"/>
</dbReference>
<reference evidence="6" key="1">
    <citation type="submission" date="2021-05" db="EMBL/GenBank/DDBJ databases">
        <title>The genome of the haptophyte Pavlova lutheri (Diacronema luteri, Pavlovales) - a model for lipid biosynthesis in eukaryotic algae.</title>
        <authorList>
            <person name="Hulatt C.J."/>
            <person name="Posewitz M.C."/>
        </authorList>
    </citation>
    <scope>NUCLEOTIDE SEQUENCE</scope>
    <source>
        <strain evidence="6">NIVA-4/92</strain>
    </source>
</reference>
<dbReference type="PROSITE" id="PS50294">
    <property type="entry name" value="WD_REPEATS_REGION"/>
    <property type="match status" value="3"/>
</dbReference>
<evidence type="ECO:0000259" key="5">
    <source>
        <dbReference type="SMART" id="SM00500"/>
    </source>
</evidence>
<dbReference type="CDD" id="cd00200">
    <property type="entry name" value="WD40"/>
    <property type="match status" value="1"/>
</dbReference>
<dbReference type="Pfam" id="PF08799">
    <property type="entry name" value="PRP4"/>
    <property type="match status" value="1"/>
</dbReference>
<feature type="domain" description="Pre-mRNA processing factor 4 (PRP4)-like" evidence="5">
    <location>
        <begin position="64"/>
        <end position="114"/>
    </location>
</feature>
<dbReference type="Gene3D" id="2.130.10.10">
    <property type="entry name" value="YVTN repeat-like/Quinoprotein amine dehydrogenase"/>
    <property type="match status" value="3"/>
</dbReference>
<dbReference type="Proteomes" id="UP000751190">
    <property type="component" value="Unassembled WGS sequence"/>
</dbReference>
<dbReference type="GO" id="GO:0000398">
    <property type="term" value="P:mRNA splicing, via spliceosome"/>
    <property type="evidence" value="ECO:0007669"/>
    <property type="project" value="TreeGrafter"/>
</dbReference>
<keyword evidence="2" id="KW-0677">Repeat</keyword>
<evidence type="ECO:0000256" key="4">
    <source>
        <dbReference type="SAM" id="MobiDB-lite"/>
    </source>
</evidence>
<sequence length="612" mass="63961">MKRDLSTFQDAAKVDAGRAAGHIAGGGAIAMPLSAAALAAKERHSALVAALAKRKRARELALPTNDNEVKLELRQLDEPVCVFGEGPPERRERLRDVLAAALAREDAAEPDETGAIGTSVTDALLAARAAAAQLAGAATTPARAEAVAAELFYTEGTPALRAARLEIAADSLRRAATRLATEQAARAAESGGSAAARATSWGVRAAQRAVAQLVGLQPQHSASPDERPLSALALSKPHAPGGRVTLAVGGWGGTVRLVSLPECEPTQPAFRAHTERIGGLAFHPDAAALLERAATAAIARYDGNGDDAHGDACCGDGAADAAGGEGGDRSCSDLVCLATAGGDGIARLWPARPTQTHSLLTPSDVTASEPTRAVNGRSAEHATPLLELRGHTDRLGRCAFHPAGGHLATTSFDGTWRLWDVRTGVELLLQEGHSRAVYCVAFQPDGALVASAGLDALVRVWDCRSGKCIQAFPGHHRPILSLAASPDGFTFASGSADHTVRLWDCRKRRPLAVLAAHANLVSAVAFGGSSESWPHAGAWLLSASFDGTLRAWDTALQIGGNLKTARAHEARVTDAALSVDDRFAVTCSFDRTWKLWARDDAMQRRPRVHVAL</sequence>
<dbReference type="SMART" id="SM00320">
    <property type="entry name" value="WD40"/>
    <property type="match status" value="6"/>
</dbReference>
<evidence type="ECO:0000256" key="3">
    <source>
        <dbReference type="PROSITE-ProRule" id="PRU00221"/>
    </source>
</evidence>
<feature type="repeat" description="WD" evidence="3">
    <location>
        <begin position="514"/>
        <end position="553"/>
    </location>
</feature>
<feature type="repeat" description="WD" evidence="3">
    <location>
        <begin position="472"/>
        <end position="513"/>
    </location>
</feature>
<evidence type="ECO:0000313" key="7">
    <source>
        <dbReference type="Proteomes" id="UP000751190"/>
    </source>
</evidence>
<organism evidence="6 7">
    <name type="scientific">Diacronema lutheri</name>
    <name type="common">Unicellular marine alga</name>
    <name type="synonym">Monochrysis lutheri</name>
    <dbReference type="NCBI Taxonomy" id="2081491"/>
    <lineage>
        <taxon>Eukaryota</taxon>
        <taxon>Haptista</taxon>
        <taxon>Haptophyta</taxon>
        <taxon>Pavlovophyceae</taxon>
        <taxon>Pavlovales</taxon>
        <taxon>Pavlovaceae</taxon>
        <taxon>Diacronema</taxon>
    </lineage>
</organism>
<dbReference type="InterPro" id="IPR001680">
    <property type="entry name" value="WD40_rpt"/>
</dbReference>
<dbReference type="OMA" id="LNEPICY"/>
<keyword evidence="7" id="KW-1185">Reference proteome</keyword>
<feature type="region of interest" description="Disordered" evidence="4">
    <location>
        <begin position="357"/>
        <end position="381"/>
    </location>
</feature>
<dbReference type="InterPro" id="IPR036285">
    <property type="entry name" value="PRP4-like_sf"/>
</dbReference>
<dbReference type="SUPFAM" id="SSF101898">
    <property type="entry name" value="NHL repeat"/>
    <property type="match status" value="1"/>
</dbReference>
<dbReference type="PRINTS" id="PR00320">
    <property type="entry name" value="GPROTEINBRPT"/>
</dbReference>
<evidence type="ECO:0000256" key="1">
    <source>
        <dbReference type="ARBA" id="ARBA00022574"/>
    </source>
</evidence>
<gene>
    <name evidence="6" type="ORF">KFE25_006508</name>
</gene>
<feature type="repeat" description="WD" evidence="3">
    <location>
        <begin position="388"/>
        <end position="429"/>
    </location>
</feature>
<dbReference type="AlphaFoldDB" id="A0A8J5XQY1"/>
<feature type="repeat" description="WD" evidence="3">
    <location>
        <begin position="430"/>
        <end position="471"/>
    </location>
</feature>
<proteinExistence type="predicted"/>
<dbReference type="Pfam" id="PF00400">
    <property type="entry name" value="WD40"/>
    <property type="match status" value="5"/>
</dbReference>
<protein>
    <recommendedName>
        <fullName evidence="5">Pre-mRNA processing factor 4 (PRP4)-like domain-containing protein</fullName>
    </recommendedName>
</protein>
<accession>A0A8J5XQY1</accession>
<dbReference type="SMART" id="SM00500">
    <property type="entry name" value="SFM"/>
    <property type="match status" value="1"/>
</dbReference>
<comment type="caution">
    <text evidence="6">The sequence shown here is derived from an EMBL/GenBank/DDBJ whole genome shotgun (WGS) entry which is preliminary data.</text>
</comment>
<feature type="repeat" description="WD" evidence="3">
    <location>
        <begin position="565"/>
        <end position="596"/>
    </location>
</feature>
<dbReference type="InterPro" id="IPR019775">
    <property type="entry name" value="WD40_repeat_CS"/>
</dbReference>
<dbReference type="GO" id="GO:0017070">
    <property type="term" value="F:U6 snRNA binding"/>
    <property type="evidence" value="ECO:0007669"/>
    <property type="project" value="TreeGrafter"/>
</dbReference>
<dbReference type="GO" id="GO:0046540">
    <property type="term" value="C:U4/U6 x U5 tri-snRNP complex"/>
    <property type="evidence" value="ECO:0007669"/>
    <property type="project" value="TreeGrafter"/>
</dbReference>
<dbReference type="OrthoDB" id="540662at2759"/>
<name>A0A8J5XQY1_DIALT</name>
<dbReference type="PROSITE" id="PS00678">
    <property type="entry name" value="WD_REPEATS_1"/>
    <property type="match status" value="2"/>
</dbReference>
<dbReference type="InterPro" id="IPR015943">
    <property type="entry name" value="WD40/YVTN_repeat-like_dom_sf"/>
</dbReference>
<dbReference type="InterPro" id="IPR036322">
    <property type="entry name" value="WD40_repeat_dom_sf"/>
</dbReference>
<dbReference type="GO" id="GO:0030621">
    <property type="term" value="F:U4 snRNA binding"/>
    <property type="evidence" value="ECO:0007669"/>
    <property type="project" value="TreeGrafter"/>
</dbReference>
<dbReference type="SUPFAM" id="SSF158230">
    <property type="entry name" value="PRP4-like"/>
    <property type="match status" value="1"/>
</dbReference>
<dbReference type="InterPro" id="IPR020472">
    <property type="entry name" value="WD40_PAC1"/>
</dbReference>
<feature type="compositionally biased region" description="Polar residues" evidence="4">
    <location>
        <begin position="357"/>
        <end position="369"/>
    </location>
</feature>
<dbReference type="Gene3D" id="4.10.280.110">
    <property type="entry name" value="Pre-mRNA processing factor 4 domain"/>
    <property type="match status" value="1"/>
</dbReference>
<dbReference type="PANTHER" id="PTHR19846:SF0">
    <property type="entry name" value="PRE-MRNA PROCESSING FACTOR 4"/>
    <property type="match status" value="1"/>
</dbReference>
<evidence type="ECO:0000313" key="6">
    <source>
        <dbReference type="EMBL" id="KAG8470053.1"/>
    </source>
</evidence>
<dbReference type="PANTHER" id="PTHR19846">
    <property type="entry name" value="WD40 REPEAT PROTEIN"/>
    <property type="match status" value="1"/>
</dbReference>
<dbReference type="PROSITE" id="PS50082">
    <property type="entry name" value="WD_REPEATS_2"/>
    <property type="match status" value="5"/>
</dbReference>
<dbReference type="SUPFAM" id="SSF50978">
    <property type="entry name" value="WD40 repeat-like"/>
    <property type="match status" value="1"/>
</dbReference>
<evidence type="ECO:0000256" key="2">
    <source>
        <dbReference type="ARBA" id="ARBA00022737"/>
    </source>
</evidence>